<proteinExistence type="predicted"/>
<protein>
    <submittedName>
        <fullName evidence="2">Uncharacterized protein</fullName>
    </submittedName>
</protein>
<feature type="region of interest" description="Disordered" evidence="1">
    <location>
        <begin position="1"/>
        <end position="29"/>
    </location>
</feature>
<sequence>MPRSRRSASDSPRDAAGRRGSPGDAARRASAWQAPCRAAAWAGGGSTYILLTDPLNGSWFPIIPYAADSPLTLAGAGIDGRTFPPIAGTWTYATDHYRCLCPGSLP</sequence>
<accession>A0A077M8G1</accession>
<organism evidence="2 3">
    <name type="scientific">Nostocoides jenkinsii Ben 74</name>
    <dbReference type="NCBI Taxonomy" id="1193518"/>
    <lineage>
        <taxon>Bacteria</taxon>
        <taxon>Bacillati</taxon>
        <taxon>Actinomycetota</taxon>
        <taxon>Actinomycetes</taxon>
        <taxon>Micrococcales</taxon>
        <taxon>Intrasporangiaceae</taxon>
        <taxon>Nostocoides</taxon>
    </lineage>
</organism>
<feature type="compositionally biased region" description="Basic and acidic residues" evidence="1">
    <location>
        <begin position="7"/>
        <end position="17"/>
    </location>
</feature>
<name>A0A077M8G1_9MICO</name>
<comment type="caution">
    <text evidence="2">The sequence shown here is derived from an EMBL/GenBank/DDBJ whole genome shotgun (WGS) entry which is preliminary data.</text>
</comment>
<evidence type="ECO:0000256" key="1">
    <source>
        <dbReference type="SAM" id="MobiDB-lite"/>
    </source>
</evidence>
<keyword evidence="3" id="KW-1185">Reference proteome</keyword>
<reference evidence="2 3" key="1">
    <citation type="journal article" date="2013" name="ISME J.">
        <title>A metabolic model for members of the genus Tetrasphaera involved in enhanced biological phosphorus removal.</title>
        <authorList>
            <person name="Kristiansen R."/>
            <person name="Nguyen H.T.T."/>
            <person name="Saunders A.M."/>
            <person name="Nielsen J.L."/>
            <person name="Wimmer R."/>
            <person name="Le V.Q."/>
            <person name="McIlroy S.J."/>
            <person name="Petrovski S."/>
            <person name="Seviour R.J."/>
            <person name="Calteau A."/>
            <person name="Nielsen K.L."/>
            <person name="Nielsen P.H."/>
        </authorList>
    </citation>
    <scope>NUCLEOTIDE SEQUENCE [LARGE SCALE GENOMIC DNA]</scope>
    <source>
        <strain evidence="2 3">Ben 74</strain>
    </source>
</reference>
<gene>
    <name evidence="2" type="ORF">BN13_420065</name>
</gene>
<dbReference type="STRING" id="1193518.BN13_420065"/>
<dbReference type="Proteomes" id="UP000035720">
    <property type="component" value="Unassembled WGS sequence"/>
</dbReference>
<evidence type="ECO:0000313" key="3">
    <source>
        <dbReference type="Proteomes" id="UP000035720"/>
    </source>
</evidence>
<evidence type="ECO:0000313" key="2">
    <source>
        <dbReference type="EMBL" id="CCI53611.1"/>
    </source>
</evidence>
<dbReference type="EMBL" id="CAJC01000153">
    <property type="protein sequence ID" value="CCI53611.1"/>
    <property type="molecule type" value="Genomic_DNA"/>
</dbReference>
<dbReference type="AlphaFoldDB" id="A0A077M8G1"/>